<dbReference type="VEuPathDB" id="VectorBase:AMAM007640"/>
<dbReference type="GO" id="GO:0008049">
    <property type="term" value="P:male courtship behavior"/>
    <property type="evidence" value="ECO:0007669"/>
    <property type="project" value="TreeGrafter"/>
</dbReference>
<proteinExistence type="inferred from homology"/>
<dbReference type="GO" id="GO:0043025">
    <property type="term" value="C:neuronal cell body"/>
    <property type="evidence" value="ECO:0007669"/>
    <property type="project" value="TreeGrafter"/>
</dbReference>
<reference evidence="9" key="2">
    <citation type="submission" date="2020-05" db="UniProtKB">
        <authorList>
            <consortium name="EnsemblMetazoa"/>
        </authorList>
    </citation>
    <scope>IDENTIFICATION</scope>
    <source>
        <strain evidence="9">maculatus3</strain>
    </source>
</reference>
<dbReference type="GO" id="GO:0007635">
    <property type="term" value="P:chemosensory behavior"/>
    <property type="evidence" value="ECO:0007669"/>
    <property type="project" value="TreeGrafter"/>
</dbReference>
<keyword evidence="3 8" id="KW-0812">Transmembrane</keyword>
<dbReference type="GO" id="GO:0050909">
    <property type="term" value="P:sensory perception of taste"/>
    <property type="evidence" value="ECO:0007669"/>
    <property type="project" value="InterPro"/>
</dbReference>
<feature type="transmembrane region" description="Helical" evidence="8">
    <location>
        <begin position="14"/>
        <end position="35"/>
    </location>
</feature>
<sequence>MNLVLPLLPTARQLLSAAFAMFKLFGFIPFAFDCYTFKLKSTNATETLLHLPVFQFIFYATLNWITLLYRVEIFYTDLQILSVNDILKYGSLLMAVFVMLIFTVIQRNTHRSVWDMLDLIRDTARKKFVQSFTRHYLWKFYGYLVFSAFIETLVLQAVNESPSDLAYWLIILILHAFLRLHHLFHMCFIDILKIHLQQLHYGLVEIGEYIGDLHAHPHNSDTYRESYQRCIDRLLELKSLYGQLWELSDRINRTFGWSQICNFTGNFVQLSCDLYWCYVSAKFYNTYGGQEIFITLLPTGLLIGLLLNSAESCLRVASSLQSALLEIPLENDSTFRKIIYRFGLQIAQQRIRLTANGLFEINYSLLKMSLNTELGWTIELSEGASRYGGIRSDGQICDHLHTLMNAFARIERLVGLLNRAFGYSFAIIKLINHIYILTDTYWIVQGFISGTVLNSLYLEGCISSKFICLMMNLYSNERILSECHRTQVLLHRINLRWQLRCKAGWDRVQHFLLKLESSEPFAMTAISMFRMDYVIMMQVWIYQGVTVSDLFANGSVLLKLSTDEFVDGSSFGINCMKMTMYVVMAAAICK</sequence>
<feature type="transmembrane region" description="Helical" evidence="8">
    <location>
        <begin position="140"/>
        <end position="159"/>
    </location>
</feature>
<dbReference type="Proteomes" id="UP000075901">
    <property type="component" value="Unassembled WGS sequence"/>
</dbReference>
<evidence type="ECO:0000256" key="2">
    <source>
        <dbReference type="ARBA" id="ARBA00022475"/>
    </source>
</evidence>
<dbReference type="PANTHER" id="PTHR21143:SF104">
    <property type="entry name" value="GUSTATORY RECEPTOR 8A-RELATED"/>
    <property type="match status" value="1"/>
</dbReference>
<organism evidence="9 10">
    <name type="scientific">Anopheles maculatus</name>
    <dbReference type="NCBI Taxonomy" id="74869"/>
    <lineage>
        <taxon>Eukaryota</taxon>
        <taxon>Metazoa</taxon>
        <taxon>Ecdysozoa</taxon>
        <taxon>Arthropoda</taxon>
        <taxon>Hexapoda</taxon>
        <taxon>Insecta</taxon>
        <taxon>Pterygota</taxon>
        <taxon>Neoptera</taxon>
        <taxon>Endopterygota</taxon>
        <taxon>Diptera</taxon>
        <taxon>Nematocera</taxon>
        <taxon>Culicoidea</taxon>
        <taxon>Culicidae</taxon>
        <taxon>Anophelinae</taxon>
        <taxon>Anopheles</taxon>
        <taxon>Anopheles maculatus group</taxon>
    </lineage>
</organism>
<keyword evidence="5 8" id="KW-0472">Membrane</keyword>
<feature type="transmembrane region" description="Helical" evidence="8">
    <location>
        <begin position="86"/>
        <end position="105"/>
    </location>
</feature>
<dbReference type="AlphaFoldDB" id="A0A182SIU2"/>
<comment type="function">
    <text evidence="8">Gustatory receptor which mediates acceptance or avoidance behavior, depending on its substrates.</text>
</comment>
<comment type="subcellular location">
    <subcellularLocation>
        <location evidence="1 8">Cell membrane</location>
        <topology evidence="1 8">Multi-pass membrane protein</topology>
    </subcellularLocation>
</comment>
<protein>
    <recommendedName>
        <fullName evidence="8">Gustatory receptor</fullName>
    </recommendedName>
</protein>
<feature type="transmembrane region" description="Helical" evidence="8">
    <location>
        <begin position="47"/>
        <end position="66"/>
    </location>
</feature>
<evidence type="ECO:0000256" key="1">
    <source>
        <dbReference type="ARBA" id="ARBA00004651"/>
    </source>
</evidence>
<evidence type="ECO:0000256" key="7">
    <source>
        <dbReference type="ARBA" id="ARBA00023224"/>
    </source>
</evidence>
<keyword evidence="10" id="KW-1185">Reference proteome</keyword>
<evidence type="ECO:0000313" key="9">
    <source>
        <dbReference type="EnsemblMetazoa" id="AMAM007640-PA"/>
    </source>
</evidence>
<dbReference type="PANTHER" id="PTHR21143">
    <property type="entry name" value="INVERTEBRATE GUSTATORY RECEPTOR"/>
    <property type="match status" value="1"/>
</dbReference>
<keyword evidence="4 8" id="KW-1133">Transmembrane helix</keyword>
<evidence type="ECO:0000256" key="6">
    <source>
        <dbReference type="ARBA" id="ARBA00023170"/>
    </source>
</evidence>
<evidence type="ECO:0000313" key="10">
    <source>
        <dbReference type="Proteomes" id="UP000075901"/>
    </source>
</evidence>
<keyword evidence="7 8" id="KW-0807">Transducer</keyword>
<dbReference type="GO" id="GO:0007165">
    <property type="term" value="P:signal transduction"/>
    <property type="evidence" value="ECO:0007669"/>
    <property type="project" value="UniProtKB-KW"/>
</dbReference>
<keyword evidence="6 8" id="KW-0675">Receptor</keyword>
<evidence type="ECO:0000256" key="3">
    <source>
        <dbReference type="ARBA" id="ARBA00022692"/>
    </source>
</evidence>
<keyword evidence="2 8" id="KW-1003">Cell membrane</keyword>
<comment type="caution">
    <text evidence="8">Lacks conserved residue(s) required for the propagation of feature annotation.</text>
</comment>
<dbReference type="InterPro" id="IPR013604">
    <property type="entry name" value="7TM_chemorcpt"/>
</dbReference>
<dbReference type="EnsemblMetazoa" id="AMAM007640-RA">
    <property type="protein sequence ID" value="AMAM007640-PA"/>
    <property type="gene ID" value="AMAM007640"/>
</dbReference>
<dbReference type="GO" id="GO:0030424">
    <property type="term" value="C:axon"/>
    <property type="evidence" value="ECO:0007669"/>
    <property type="project" value="TreeGrafter"/>
</dbReference>
<reference evidence="10" key="1">
    <citation type="submission" date="2013-09" db="EMBL/GenBank/DDBJ databases">
        <title>The Genome Sequence of Anopheles maculatus species B.</title>
        <authorList>
            <consortium name="The Broad Institute Genomics Platform"/>
            <person name="Neafsey D.E."/>
            <person name="Besansky N."/>
            <person name="Howell P."/>
            <person name="Walton C."/>
            <person name="Young S.K."/>
            <person name="Zeng Q."/>
            <person name="Gargeya S."/>
            <person name="Fitzgerald M."/>
            <person name="Haas B."/>
            <person name="Abouelleil A."/>
            <person name="Allen A.W."/>
            <person name="Alvarado L."/>
            <person name="Arachchi H.M."/>
            <person name="Berlin A.M."/>
            <person name="Chapman S.B."/>
            <person name="Gainer-Dewar J."/>
            <person name="Goldberg J."/>
            <person name="Griggs A."/>
            <person name="Gujja S."/>
            <person name="Hansen M."/>
            <person name="Howarth C."/>
            <person name="Imamovic A."/>
            <person name="Ireland A."/>
            <person name="Larimer J."/>
            <person name="McCowan C."/>
            <person name="Murphy C."/>
            <person name="Pearson M."/>
            <person name="Poon T.W."/>
            <person name="Priest M."/>
            <person name="Roberts A."/>
            <person name="Saif S."/>
            <person name="Shea T."/>
            <person name="Sisk P."/>
            <person name="Sykes S."/>
            <person name="Wortman J."/>
            <person name="Nusbaum C."/>
            <person name="Birren B."/>
        </authorList>
    </citation>
    <scope>NUCLEOTIDE SEQUENCE [LARGE SCALE GENOMIC DNA]</scope>
    <source>
        <strain evidence="10">maculatus3</strain>
    </source>
</reference>
<evidence type="ECO:0000256" key="5">
    <source>
        <dbReference type="ARBA" id="ARBA00023136"/>
    </source>
</evidence>
<feature type="transmembrane region" description="Helical" evidence="8">
    <location>
        <begin position="165"/>
        <end position="184"/>
    </location>
</feature>
<dbReference type="GO" id="GO:0030425">
    <property type="term" value="C:dendrite"/>
    <property type="evidence" value="ECO:0007669"/>
    <property type="project" value="TreeGrafter"/>
</dbReference>
<dbReference type="Pfam" id="PF08395">
    <property type="entry name" value="7tm_7"/>
    <property type="match status" value="2"/>
</dbReference>
<dbReference type="GO" id="GO:0005886">
    <property type="term" value="C:plasma membrane"/>
    <property type="evidence" value="ECO:0007669"/>
    <property type="project" value="UniProtKB-SubCell"/>
</dbReference>
<accession>A0A182SIU2</accession>
<evidence type="ECO:0000256" key="8">
    <source>
        <dbReference type="RuleBase" id="RU363108"/>
    </source>
</evidence>
<name>A0A182SIU2_9DIPT</name>
<comment type="similarity">
    <text evidence="8">Belongs to the insect chemoreceptor superfamily. Gustatory receptor (GR) family.</text>
</comment>
<evidence type="ECO:0000256" key="4">
    <source>
        <dbReference type="ARBA" id="ARBA00022989"/>
    </source>
</evidence>